<feature type="region of interest" description="Disordered" evidence="1">
    <location>
        <begin position="146"/>
        <end position="166"/>
    </location>
</feature>
<dbReference type="Proteomes" id="UP000887226">
    <property type="component" value="Unassembled WGS sequence"/>
</dbReference>
<dbReference type="AlphaFoldDB" id="A0A9P7Z2W8"/>
<keyword evidence="3" id="KW-1185">Reference proteome</keyword>
<evidence type="ECO:0000313" key="3">
    <source>
        <dbReference type="Proteomes" id="UP000887226"/>
    </source>
</evidence>
<feature type="compositionally biased region" description="Basic and acidic residues" evidence="1">
    <location>
        <begin position="146"/>
        <end position="155"/>
    </location>
</feature>
<sequence>MEAVALSNRSDLILAENDKLIARFDPTLAEGELNDPNDDSAKAKTLAAAFESASYDWKEPTCESRSRAEVVDWRRQQADAACEAKAKRVQILAEEDEIEREIREEGEANVFGILVEEGIDERQVKQEEAAKREEIASLEQEAAVQRDLERADTVKPEATASEEAGELGQRFEPVFLHGYNEVVYDMQVWTQCWADAYPNANDETKKQDPQYNAIKRLREYRDALYYRSEIFSTN</sequence>
<evidence type="ECO:0000313" key="2">
    <source>
        <dbReference type="EMBL" id="KAG9244624.1"/>
    </source>
</evidence>
<comment type="caution">
    <text evidence="2">The sequence shown here is derived from an EMBL/GenBank/DDBJ whole genome shotgun (WGS) entry which is preliminary data.</text>
</comment>
<protein>
    <submittedName>
        <fullName evidence="2">Uncharacterized protein</fullName>
    </submittedName>
</protein>
<name>A0A9P7Z2W8_9HELO</name>
<proteinExistence type="predicted"/>
<dbReference type="EMBL" id="MU253894">
    <property type="protein sequence ID" value="KAG9244624.1"/>
    <property type="molecule type" value="Genomic_DNA"/>
</dbReference>
<evidence type="ECO:0000256" key="1">
    <source>
        <dbReference type="SAM" id="MobiDB-lite"/>
    </source>
</evidence>
<accession>A0A9P7Z2W8</accession>
<reference evidence="2" key="1">
    <citation type="journal article" date="2021" name="IMA Fungus">
        <title>Genomic characterization of three marine fungi, including Emericellopsis atlantica sp. nov. with signatures of a generalist lifestyle and marine biomass degradation.</title>
        <authorList>
            <person name="Hagestad O.C."/>
            <person name="Hou L."/>
            <person name="Andersen J.H."/>
            <person name="Hansen E.H."/>
            <person name="Altermark B."/>
            <person name="Li C."/>
            <person name="Kuhnert E."/>
            <person name="Cox R.J."/>
            <person name="Crous P.W."/>
            <person name="Spatafora J.W."/>
            <person name="Lail K."/>
            <person name="Amirebrahimi M."/>
            <person name="Lipzen A."/>
            <person name="Pangilinan J."/>
            <person name="Andreopoulos W."/>
            <person name="Hayes R.D."/>
            <person name="Ng V."/>
            <person name="Grigoriev I.V."/>
            <person name="Jackson S.A."/>
            <person name="Sutton T.D.S."/>
            <person name="Dobson A.D.W."/>
            <person name="Rama T."/>
        </authorList>
    </citation>
    <scope>NUCLEOTIDE SEQUENCE</scope>
    <source>
        <strain evidence="2">TRa3180A</strain>
    </source>
</reference>
<gene>
    <name evidence="2" type="ORF">BJ878DRAFT_480005</name>
</gene>
<organism evidence="2 3">
    <name type="scientific">Calycina marina</name>
    <dbReference type="NCBI Taxonomy" id="1763456"/>
    <lineage>
        <taxon>Eukaryota</taxon>
        <taxon>Fungi</taxon>
        <taxon>Dikarya</taxon>
        <taxon>Ascomycota</taxon>
        <taxon>Pezizomycotina</taxon>
        <taxon>Leotiomycetes</taxon>
        <taxon>Helotiales</taxon>
        <taxon>Pezizellaceae</taxon>
        <taxon>Calycina</taxon>
    </lineage>
</organism>